<feature type="transmembrane region" description="Helical" evidence="7">
    <location>
        <begin position="152"/>
        <end position="171"/>
    </location>
</feature>
<keyword evidence="4 7" id="KW-0812">Transmembrane</keyword>
<keyword evidence="2 7" id="KW-0813">Transport</keyword>
<feature type="transmembrane region" description="Helical" evidence="7">
    <location>
        <begin position="256"/>
        <end position="278"/>
    </location>
</feature>
<feature type="transmembrane region" description="Helical" evidence="7">
    <location>
        <begin position="122"/>
        <end position="140"/>
    </location>
</feature>
<comment type="caution">
    <text evidence="9">The sequence shown here is derived from an EMBL/GenBank/DDBJ whole genome shotgun (WGS) entry which is preliminary data.</text>
</comment>
<gene>
    <name evidence="9" type="ORF">DQG23_02195</name>
</gene>
<evidence type="ECO:0000256" key="4">
    <source>
        <dbReference type="ARBA" id="ARBA00022692"/>
    </source>
</evidence>
<keyword evidence="5 7" id="KW-1133">Transmembrane helix</keyword>
<feature type="transmembrane region" description="Helical" evidence="7">
    <location>
        <begin position="21"/>
        <end position="46"/>
    </location>
</feature>
<dbReference type="InterPro" id="IPR000515">
    <property type="entry name" value="MetI-like"/>
</dbReference>
<evidence type="ECO:0000256" key="1">
    <source>
        <dbReference type="ARBA" id="ARBA00004651"/>
    </source>
</evidence>
<name>A0A329MX78_9BACL</name>
<dbReference type="Proteomes" id="UP000250369">
    <property type="component" value="Unassembled WGS sequence"/>
</dbReference>
<keyword evidence="3" id="KW-1003">Cell membrane</keyword>
<dbReference type="Gene3D" id="1.10.3720.10">
    <property type="entry name" value="MetI-like"/>
    <property type="match status" value="1"/>
</dbReference>
<comment type="subcellular location">
    <subcellularLocation>
        <location evidence="1 7">Cell membrane</location>
        <topology evidence="1 7">Multi-pass membrane protein</topology>
    </subcellularLocation>
</comment>
<dbReference type="PANTHER" id="PTHR43744">
    <property type="entry name" value="ABC TRANSPORTER PERMEASE PROTEIN MG189-RELATED-RELATED"/>
    <property type="match status" value="1"/>
</dbReference>
<evidence type="ECO:0000256" key="5">
    <source>
        <dbReference type="ARBA" id="ARBA00022989"/>
    </source>
</evidence>
<feature type="transmembrane region" description="Helical" evidence="7">
    <location>
        <begin position="197"/>
        <end position="219"/>
    </location>
</feature>
<comment type="similarity">
    <text evidence="7">Belongs to the binding-protein-dependent transport system permease family.</text>
</comment>
<reference evidence="9 10" key="1">
    <citation type="journal article" date="2009" name="Int. J. Syst. Evol. Microbiol.">
        <title>Paenibacillus contaminans sp. nov., isolated from a contaminated laboratory plate.</title>
        <authorList>
            <person name="Chou J.H."/>
            <person name="Lee J.H."/>
            <person name="Lin M.C."/>
            <person name="Chang P.S."/>
            <person name="Arun A.B."/>
            <person name="Young C.C."/>
            <person name="Chen W.M."/>
        </authorList>
    </citation>
    <scope>NUCLEOTIDE SEQUENCE [LARGE SCALE GENOMIC DNA]</scope>
    <source>
        <strain evidence="9 10">CKOBP-6</strain>
    </source>
</reference>
<evidence type="ECO:0000256" key="6">
    <source>
        <dbReference type="ARBA" id="ARBA00023136"/>
    </source>
</evidence>
<dbReference type="GO" id="GO:0055085">
    <property type="term" value="P:transmembrane transport"/>
    <property type="evidence" value="ECO:0007669"/>
    <property type="project" value="InterPro"/>
</dbReference>
<dbReference type="PROSITE" id="PS50928">
    <property type="entry name" value="ABC_TM1"/>
    <property type="match status" value="1"/>
</dbReference>
<evidence type="ECO:0000259" key="8">
    <source>
        <dbReference type="PROSITE" id="PS50928"/>
    </source>
</evidence>
<organism evidence="9 10">
    <name type="scientific">Paenibacillus contaminans</name>
    <dbReference type="NCBI Taxonomy" id="450362"/>
    <lineage>
        <taxon>Bacteria</taxon>
        <taxon>Bacillati</taxon>
        <taxon>Bacillota</taxon>
        <taxon>Bacilli</taxon>
        <taxon>Bacillales</taxon>
        <taxon>Paenibacillaceae</taxon>
        <taxon>Paenibacillus</taxon>
    </lineage>
</organism>
<evidence type="ECO:0000256" key="2">
    <source>
        <dbReference type="ARBA" id="ARBA00022448"/>
    </source>
</evidence>
<evidence type="ECO:0000313" key="10">
    <source>
        <dbReference type="Proteomes" id="UP000250369"/>
    </source>
</evidence>
<dbReference type="GO" id="GO:0005886">
    <property type="term" value="C:plasma membrane"/>
    <property type="evidence" value="ECO:0007669"/>
    <property type="project" value="UniProtKB-SubCell"/>
</dbReference>
<evidence type="ECO:0000313" key="9">
    <source>
        <dbReference type="EMBL" id="RAV23033.1"/>
    </source>
</evidence>
<dbReference type="PANTHER" id="PTHR43744:SF1">
    <property type="entry name" value="BINDING-PROTEIN-DEPENDENT TRANSPORT SYSTEMS INNER MEMBRANE COMPONENT"/>
    <property type="match status" value="1"/>
</dbReference>
<proteinExistence type="inferred from homology"/>
<dbReference type="Pfam" id="PF00528">
    <property type="entry name" value="BPD_transp_1"/>
    <property type="match status" value="1"/>
</dbReference>
<protein>
    <submittedName>
        <fullName evidence="9">Carbohydrate ABC transporter permease</fullName>
    </submittedName>
</protein>
<evidence type="ECO:0000256" key="7">
    <source>
        <dbReference type="RuleBase" id="RU363032"/>
    </source>
</evidence>
<keyword evidence="10" id="KW-1185">Reference proteome</keyword>
<evidence type="ECO:0000256" key="3">
    <source>
        <dbReference type="ARBA" id="ARBA00022475"/>
    </source>
</evidence>
<dbReference type="RefSeq" id="WP_113029142.1">
    <property type="nucleotide sequence ID" value="NZ_QMFB01000001.1"/>
</dbReference>
<dbReference type="AlphaFoldDB" id="A0A329MX78"/>
<keyword evidence="6 7" id="KW-0472">Membrane</keyword>
<feature type="domain" description="ABC transmembrane type-1" evidence="8">
    <location>
        <begin position="87"/>
        <end position="280"/>
    </location>
</feature>
<dbReference type="InterPro" id="IPR035906">
    <property type="entry name" value="MetI-like_sf"/>
</dbReference>
<accession>A0A329MX78</accession>
<dbReference type="OrthoDB" id="9771544at2"/>
<feature type="transmembrane region" description="Helical" evidence="7">
    <location>
        <begin position="86"/>
        <end position="110"/>
    </location>
</feature>
<dbReference type="SUPFAM" id="SSF161098">
    <property type="entry name" value="MetI-like"/>
    <property type="match status" value="1"/>
</dbReference>
<dbReference type="CDD" id="cd06261">
    <property type="entry name" value="TM_PBP2"/>
    <property type="match status" value="1"/>
</dbReference>
<dbReference type="EMBL" id="QMFB01000001">
    <property type="protein sequence ID" value="RAV23033.1"/>
    <property type="molecule type" value="Genomic_DNA"/>
</dbReference>
<sequence>MKTALMTKIPRRYFRISPGWILLYIFMLALVVFCALPLIFVVSTAFKPFDELFLFPPRYFVMKPTLDNFRNLVISLGSSTIPFARYVFNSVLVTSVTVCCTVLVCSMGAYGMVKHSPPGSKTLFSLIIAALMFSPHVTQISRYMVVNELGLINTYWALILPNIAVAYNFFLMKQFTEQFPNELLESARMDGAREWRIFWKVVMPALTPAWSTLVVFSFVTNWNDYFSALIFLTSQTMKTLPLALQTIAGGPATMNIGRAGAVAAATFLMVIPTIVIFMTMQARVMETMTHSGIKG</sequence>